<evidence type="ECO:0000313" key="1">
    <source>
        <dbReference type="EMBL" id="MED6273408.1"/>
    </source>
</evidence>
<gene>
    <name evidence="1" type="ORF">CHARACLAT_006005</name>
</gene>
<accession>A0ABU7DE54</accession>
<organism evidence="1 2">
    <name type="scientific">Characodon lateralis</name>
    <dbReference type="NCBI Taxonomy" id="208331"/>
    <lineage>
        <taxon>Eukaryota</taxon>
        <taxon>Metazoa</taxon>
        <taxon>Chordata</taxon>
        <taxon>Craniata</taxon>
        <taxon>Vertebrata</taxon>
        <taxon>Euteleostomi</taxon>
        <taxon>Actinopterygii</taxon>
        <taxon>Neopterygii</taxon>
        <taxon>Teleostei</taxon>
        <taxon>Neoteleostei</taxon>
        <taxon>Acanthomorphata</taxon>
        <taxon>Ovalentaria</taxon>
        <taxon>Atherinomorphae</taxon>
        <taxon>Cyprinodontiformes</taxon>
        <taxon>Goodeidae</taxon>
        <taxon>Characodon</taxon>
    </lineage>
</organism>
<sequence>MLTESAIRHHAFCAIWDYLPSCLDGLQSRFPVGLWEEAGVPVSLNLQMTPHNMMLPLPYFTMGMVC</sequence>
<dbReference type="Proteomes" id="UP001352852">
    <property type="component" value="Unassembled WGS sequence"/>
</dbReference>
<proteinExistence type="predicted"/>
<reference evidence="1 2" key="1">
    <citation type="submission" date="2021-06" db="EMBL/GenBank/DDBJ databases">
        <authorList>
            <person name="Palmer J.M."/>
        </authorList>
    </citation>
    <scope>NUCLEOTIDE SEQUENCE [LARGE SCALE GENOMIC DNA]</scope>
    <source>
        <strain evidence="1 2">CL_MEX2019</strain>
        <tissue evidence="1">Muscle</tissue>
    </source>
</reference>
<evidence type="ECO:0000313" key="2">
    <source>
        <dbReference type="Proteomes" id="UP001352852"/>
    </source>
</evidence>
<keyword evidence="2" id="KW-1185">Reference proteome</keyword>
<name>A0ABU7DE54_9TELE</name>
<comment type="caution">
    <text evidence="1">The sequence shown here is derived from an EMBL/GenBank/DDBJ whole genome shotgun (WGS) entry which is preliminary data.</text>
</comment>
<dbReference type="EMBL" id="JAHUTJ010024896">
    <property type="protein sequence ID" value="MED6273408.1"/>
    <property type="molecule type" value="Genomic_DNA"/>
</dbReference>
<protein>
    <submittedName>
        <fullName evidence="1">Uncharacterized protein</fullName>
    </submittedName>
</protein>